<evidence type="ECO:0000256" key="5">
    <source>
        <dbReference type="ARBA" id="ARBA00037066"/>
    </source>
</evidence>
<evidence type="ECO:0000256" key="4">
    <source>
        <dbReference type="ARBA" id="ARBA00022967"/>
    </source>
</evidence>
<dbReference type="InterPro" id="IPR003593">
    <property type="entry name" value="AAA+_ATPase"/>
</dbReference>
<evidence type="ECO:0000313" key="7">
    <source>
        <dbReference type="EMBL" id="SDT87076.1"/>
    </source>
</evidence>
<comment type="function">
    <text evidence="5">Part of the ABC transporter complex HmuTUV involved in hemin import. Responsible for energy coupling to the transport system.</text>
</comment>
<dbReference type="OrthoDB" id="5292475at2"/>
<keyword evidence="8" id="KW-1185">Reference proteome</keyword>
<keyword evidence="4" id="KW-1278">Translocase</keyword>
<evidence type="ECO:0000256" key="3">
    <source>
        <dbReference type="ARBA" id="ARBA00022840"/>
    </source>
</evidence>
<dbReference type="AlphaFoldDB" id="A0A1H2DW62"/>
<feature type="domain" description="ABC transporter" evidence="6">
    <location>
        <begin position="2"/>
        <end position="237"/>
    </location>
</feature>
<dbReference type="GO" id="GO:0005524">
    <property type="term" value="F:ATP binding"/>
    <property type="evidence" value="ECO:0007669"/>
    <property type="project" value="UniProtKB-KW"/>
</dbReference>
<proteinExistence type="predicted"/>
<dbReference type="InterPro" id="IPR003439">
    <property type="entry name" value="ABC_transporter-like_ATP-bd"/>
</dbReference>
<protein>
    <submittedName>
        <fullName evidence="7">Iron complex transport system ATP-binding protein</fullName>
    </submittedName>
</protein>
<dbReference type="Proteomes" id="UP000243924">
    <property type="component" value="Chromosome I"/>
</dbReference>
<name>A0A1H2DW62_9GAMM</name>
<keyword evidence="3 7" id="KW-0067">ATP-binding</keyword>
<dbReference type="SMART" id="SM00382">
    <property type="entry name" value="AAA"/>
    <property type="match status" value="1"/>
</dbReference>
<dbReference type="Gene3D" id="3.40.50.300">
    <property type="entry name" value="P-loop containing nucleotide triphosphate hydrolases"/>
    <property type="match status" value="1"/>
</dbReference>
<evidence type="ECO:0000313" key="8">
    <source>
        <dbReference type="Proteomes" id="UP000243924"/>
    </source>
</evidence>
<dbReference type="STRING" id="1434072.SAMN05216210_0017"/>
<evidence type="ECO:0000256" key="1">
    <source>
        <dbReference type="ARBA" id="ARBA00022448"/>
    </source>
</evidence>
<dbReference type="Pfam" id="PF00005">
    <property type="entry name" value="ABC_tran"/>
    <property type="match status" value="1"/>
</dbReference>
<keyword evidence="2" id="KW-0547">Nucleotide-binding</keyword>
<dbReference type="SUPFAM" id="SSF52540">
    <property type="entry name" value="P-loop containing nucleoside triphosphate hydrolases"/>
    <property type="match status" value="1"/>
</dbReference>
<dbReference type="NCBIfam" id="NF010068">
    <property type="entry name" value="PRK13548.1"/>
    <property type="match status" value="1"/>
</dbReference>
<reference evidence="8" key="1">
    <citation type="submission" date="2016-10" db="EMBL/GenBank/DDBJ databases">
        <authorList>
            <person name="Varghese N."/>
            <person name="Submissions S."/>
        </authorList>
    </citation>
    <scope>NUCLEOTIDE SEQUENCE [LARGE SCALE GENOMIC DNA]</scope>
    <source>
        <strain evidence="8">CECT 8338</strain>
    </source>
</reference>
<accession>A0A1H2DW62</accession>
<dbReference type="InterPro" id="IPR027417">
    <property type="entry name" value="P-loop_NTPase"/>
</dbReference>
<sequence>MLRADNLACARGGCTILRDIDFTLEAGEVVAVLGNNGAGKSTLLATLTGELSSGAGQVWLGDRPLASWADNERARLLAVLPQHSTLAFPFVSEEVVAMGRLPHGSGWQRDHEIIDEAMQAADISHLRGRNYLTLSGGERQRVHLARVLAQVWQQPGACLLLDEPTASLDLAHQQLTLGQARAFAARGGSVLVILHDLNLAARYADRILLLHRGTMAALGEPWSVLQAERIAEVFGVRVQVEPHPQQDCPLIIS</sequence>
<dbReference type="PROSITE" id="PS50893">
    <property type="entry name" value="ABC_TRANSPORTER_2"/>
    <property type="match status" value="1"/>
</dbReference>
<gene>
    <name evidence="7" type="ORF">SAMN05216210_0017</name>
</gene>
<dbReference type="CDD" id="cd03214">
    <property type="entry name" value="ABC_Iron-Siderophores_B12_Hemin"/>
    <property type="match status" value="1"/>
</dbReference>
<dbReference type="RefSeq" id="WP_092382963.1">
    <property type="nucleotide sequence ID" value="NZ_LT629787.1"/>
</dbReference>
<organism evidence="7 8">
    <name type="scientific">Halopseudomonas salegens</name>
    <dbReference type="NCBI Taxonomy" id="1434072"/>
    <lineage>
        <taxon>Bacteria</taxon>
        <taxon>Pseudomonadati</taxon>
        <taxon>Pseudomonadota</taxon>
        <taxon>Gammaproteobacteria</taxon>
        <taxon>Pseudomonadales</taxon>
        <taxon>Pseudomonadaceae</taxon>
        <taxon>Halopseudomonas</taxon>
    </lineage>
</organism>
<keyword evidence="1" id="KW-0813">Transport</keyword>
<dbReference type="EMBL" id="LT629787">
    <property type="protein sequence ID" value="SDT87076.1"/>
    <property type="molecule type" value="Genomic_DNA"/>
</dbReference>
<evidence type="ECO:0000256" key="2">
    <source>
        <dbReference type="ARBA" id="ARBA00022741"/>
    </source>
</evidence>
<dbReference type="PANTHER" id="PTHR42794">
    <property type="entry name" value="HEMIN IMPORT ATP-BINDING PROTEIN HMUV"/>
    <property type="match status" value="1"/>
</dbReference>
<evidence type="ECO:0000259" key="6">
    <source>
        <dbReference type="PROSITE" id="PS50893"/>
    </source>
</evidence>
<dbReference type="GO" id="GO:0016887">
    <property type="term" value="F:ATP hydrolysis activity"/>
    <property type="evidence" value="ECO:0007669"/>
    <property type="project" value="InterPro"/>
</dbReference>
<dbReference type="PANTHER" id="PTHR42794:SF1">
    <property type="entry name" value="HEMIN IMPORT ATP-BINDING PROTEIN HMUV"/>
    <property type="match status" value="1"/>
</dbReference>